<feature type="transmembrane region" description="Helical" evidence="12">
    <location>
        <begin position="28"/>
        <end position="53"/>
    </location>
</feature>
<dbReference type="GO" id="GO:0015385">
    <property type="term" value="F:sodium:proton antiporter activity"/>
    <property type="evidence" value="ECO:0007669"/>
    <property type="project" value="InterPro"/>
</dbReference>
<evidence type="ECO:0000256" key="4">
    <source>
        <dbReference type="ARBA" id="ARBA00022475"/>
    </source>
</evidence>
<evidence type="ECO:0000259" key="13">
    <source>
        <dbReference type="Pfam" id="PF00999"/>
    </source>
</evidence>
<evidence type="ECO:0000256" key="5">
    <source>
        <dbReference type="ARBA" id="ARBA00022692"/>
    </source>
</evidence>
<evidence type="ECO:0000256" key="9">
    <source>
        <dbReference type="ARBA" id="ARBA00023136"/>
    </source>
</evidence>
<dbReference type="PRINTS" id="PR01088">
    <property type="entry name" value="NAHEXCHNGR6"/>
</dbReference>
<accession>A0A0B1TQQ9</accession>
<keyword evidence="15" id="KW-1185">Reference proteome</keyword>
<dbReference type="Pfam" id="PF00999">
    <property type="entry name" value="Na_H_Exchanger"/>
    <property type="match status" value="1"/>
</dbReference>
<proteinExistence type="inferred from homology"/>
<dbReference type="PANTHER" id="PTHR10110:SF187">
    <property type="entry name" value="SODIUM_HYDROGEN EXCHANGER"/>
    <property type="match status" value="1"/>
</dbReference>
<keyword evidence="5 12" id="KW-0812">Transmembrane</keyword>
<evidence type="ECO:0000256" key="8">
    <source>
        <dbReference type="ARBA" id="ARBA00023065"/>
    </source>
</evidence>
<comment type="similarity">
    <text evidence="2">Belongs to the monovalent cation:proton antiporter 1 (CPA1) transporter (TC 2.A.36) family.</text>
</comment>
<protein>
    <recommendedName>
        <fullName evidence="13">Cation/H+ exchanger transmembrane domain-containing protein</fullName>
    </recommendedName>
</protein>
<dbReference type="InterPro" id="IPR002090">
    <property type="entry name" value="NHE-6/7/9"/>
</dbReference>
<evidence type="ECO:0000256" key="6">
    <source>
        <dbReference type="ARBA" id="ARBA00022989"/>
    </source>
</evidence>
<evidence type="ECO:0000256" key="12">
    <source>
        <dbReference type="SAM" id="Phobius"/>
    </source>
</evidence>
<sequence>MISFVLESFIFCYIGVSIFVANNQKWNIGFLFFALISITAARALFVYPLSFLLNIRRRPRIPLSYQHMLLFAGLRGAMAFALADRNTATDNRQVICSTTAAVVMVTVFFNGGMTSWMIDYLGIKHGVMNERARAETDASLQANEVDDMRFAGTPLTPSGSNPWDKAFLPRKWYNFDANFMKPLLTHATPSLEQTLPPICHPFARLFTSAKQSSATSNPSDDSSPCASVNASEGDASDGIPRTSRAVIV</sequence>
<dbReference type="InterPro" id="IPR018422">
    <property type="entry name" value="Cation/H_exchanger_CPA1"/>
</dbReference>
<dbReference type="GO" id="GO:0098719">
    <property type="term" value="P:sodium ion import across plasma membrane"/>
    <property type="evidence" value="ECO:0007669"/>
    <property type="project" value="TreeGrafter"/>
</dbReference>
<keyword evidence="3" id="KW-0813">Transport</keyword>
<gene>
    <name evidence="14" type="ORF">OESDEN_00078</name>
</gene>
<dbReference type="GO" id="GO:0051453">
    <property type="term" value="P:regulation of intracellular pH"/>
    <property type="evidence" value="ECO:0007669"/>
    <property type="project" value="TreeGrafter"/>
</dbReference>
<dbReference type="Proteomes" id="UP000053660">
    <property type="component" value="Unassembled WGS sequence"/>
</dbReference>
<evidence type="ECO:0000313" key="15">
    <source>
        <dbReference type="Proteomes" id="UP000053660"/>
    </source>
</evidence>
<dbReference type="EMBL" id="KN549201">
    <property type="protein sequence ID" value="KHJ99893.1"/>
    <property type="molecule type" value="Genomic_DNA"/>
</dbReference>
<feature type="compositionally biased region" description="Low complexity" evidence="11">
    <location>
        <begin position="212"/>
        <end position="224"/>
    </location>
</feature>
<organism evidence="14 15">
    <name type="scientific">Oesophagostomum dentatum</name>
    <name type="common">Nodular worm</name>
    <dbReference type="NCBI Taxonomy" id="61180"/>
    <lineage>
        <taxon>Eukaryota</taxon>
        <taxon>Metazoa</taxon>
        <taxon>Ecdysozoa</taxon>
        <taxon>Nematoda</taxon>
        <taxon>Chromadorea</taxon>
        <taxon>Rhabditida</taxon>
        <taxon>Rhabditina</taxon>
        <taxon>Rhabditomorpha</taxon>
        <taxon>Strongyloidea</taxon>
        <taxon>Strongylidae</taxon>
        <taxon>Oesophagostomum</taxon>
    </lineage>
</organism>
<keyword evidence="6 12" id="KW-1133">Transmembrane helix</keyword>
<dbReference type="GO" id="GO:0015386">
    <property type="term" value="F:potassium:proton antiporter activity"/>
    <property type="evidence" value="ECO:0007669"/>
    <property type="project" value="TreeGrafter"/>
</dbReference>
<reference evidence="14 15" key="1">
    <citation type="submission" date="2014-03" db="EMBL/GenBank/DDBJ databases">
        <title>Draft genome of the hookworm Oesophagostomum dentatum.</title>
        <authorList>
            <person name="Mitreva M."/>
        </authorList>
    </citation>
    <scope>NUCLEOTIDE SEQUENCE [LARGE SCALE GENOMIC DNA]</scope>
    <source>
        <strain evidence="14 15">OD-Hann</strain>
    </source>
</reference>
<dbReference type="PANTHER" id="PTHR10110">
    <property type="entry name" value="SODIUM/HYDROGEN EXCHANGER"/>
    <property type="match status" value="1"/>
</dbReference>
<evidence type="ECO:0000256" key="3">
    <source>
        <dbReference type="ARBA" id="ARBA00022448"/>
    </source>
</evidence>
<evidence type="ECO:0000256" key="7">
    <source>
        <dbReference type="ARBA" id="ARBA00023053"/>
    </source>
</evidence>
<dbReference type="GO" id="GO:0055037">
    <property type="term" value="C:recycling endosome"/>
    <property type="evidence" value="ECO:0007669"/>
    <property type="project" value="TreeGrafter"/>
</dbReference>
<feature type="domain" description="Cation/H+ exchanger transmembrane" evidence="13">
    <location>
        <begin position="4"/>
        <end position="117"/>
    </location>
</feature>
<evidence type="ECO:0000256" key="1">
    <source>
        <dbReference type="ARBA" id="ARBA00004651"/>
    </source>
</evidence>
<dbReference type="GO" id="GO:0005886">
    <property type="term" value="C:plasma membrane"/>
    <property type="evidence" value="ECO:0007669"/>
    <property type="project" value="UniProtKB-SubCell"/>
</dbReference>
<keyword evidence="8" id="KW-0406">Ion transport</keyword>
<name>A0A0B1TQQ9_OESDE</name>
<dbReference type="AlphaFoldDB" id="A0A0B1TQQ9"/>
<dbReference type="OrthoDB" id="5868706at2759"/>
<comment type="subcellular location">
    <subcellularLocation>
        <location evidence="1">Cell membrane</location>
        <topology evidence="1">Multi-pass membrane protein</topology>
    </subcellularLocation>
</comment>
<evidence type="ECO:0000256" key="11">
    <source>
        <dbReference type="SAM" id="MobiDB-lite"/>
    </source>
</evidence>
<feature type="transmembrane region" description="Helical" evidence="12">
    <location>
        <begin position="103"/>
        <end position="123"/>
    </location>
</feature>
<dbReference type="InterPro" id="IPR006153">
    <property type="entry name" value="Cation/H_exchanger_TM"/>
</dbReference>
<evidence type="ECO:0000313" key="14">
    <source>
        <dbReference type="EMBL" id="KHJ99893.1"/>
    </source>
</evidence>
<evidence type="ECO:0000256" key="10">
    <source>
        <dbReference type="ARBA" id="ARBA00023201"/>
    </source>
</evidence>
<evidence type="ECO:0000256" key="2">
    <source>
        <dbReference type="ARBA" id="ARBA00007367"/>
    </source>
</evidence>
<keyword evidence="7" id="KW-0915">Sodium</keyword>
<keyword evidence="4" id="KW-1003">Cell membrane</keyword>
<keyword evidence="10" id="KW-0739">Sodium transport</keyword>
<feature type="transmembrane region" description="Helical" evidence="12">
    <location>
        <begin position="5"/>
        <end position="22"/>
    </location>
</feature>
<keyword evidence="9 12" id="KW-0472">Membrane</keyword>
<feature type="region of interest" description="Disordered" evidence="11">
    <location>
        <begin position="210"/>
        <end position="248"/>
    </location>
</feature>